<evidence type="ECO:0000259" key="2">
    <source>
        <dbReference type="SMART" id="SM00903"/>
    </source>
</evidence>
<dbReference type="Gene3D" id="2.30.110.10">
    <property type="entry name" value="Electron Transport, Fmn-binding Protein, Chain A"/>
    <property type="match status" value="1"/>
</dbReference>
<dbReference type="SUPFAM" id="SSF50475">
    <property type="entry name" value="FMN-binding split barrel"/>
    <property type="match status" value="1"/>
</dbReference>
<dbReference type="Proteomes" id="UP000321306">
    <property type="component" value="Unassembled WGS sequence"/>
</dbReference>
<organism evidence="3 4">
    <name type="scientific">Deinococcus cellulosilyticus (strain DSM 18568 / NBRC 106333 / KACC 11606 / 5516J-15)</name>
    <dbReference type="NCBI Taxonomy" id="1223518"/>
    <lineage>
        <taxon>Bacteria</taxon>
        <taxon>Thermotogati</taxon>
        <taxon>Deinococcota</taxon>
        <taxon>Deinococci</taxon>
        <taxon>Deinococcales</taxon>
        <taxon>Deinococcaceae</taxon>
        <taxon>Deinococcus</taxon>
    </lineage>
</organism>
<evidence type="ECO:0000313" key="4">
    <source>
        <dbReference type="Proteomes" id="UP000321306"/>
    </source>
</evidence>
<dbReference type="GO" id="GO:0010181">
    <property type="term" value="F:FMN binding"/>
    <property type="evidence" value="ECO:0007669"/>
    <property type="project" value="InterPro"/>
</dbReference>
<sequence length="166" mass="18457">MLFAFILRGMFHPIDPNHFRASLGRFPSGVTVVSCKFEGQVHGMTASAFVSVSMDPPLVLVSVARKARMHDKLIAADQFGISILSEDQAHWSNHFAGKLHDSEPEFVEWDGVPVLEGALVNLVLKKDRAIEAGDHTLFLGEITHTRYSDQEALLYFRGQYGGFRGK</sequence>
<protein>
    <submittedName>
        <fullName evidence="3">Flavin oxidoreductase</fullName>
    </submittedName>
</protein>
<dbReference type="InterPro" id="IPR002563">
    <property type="entry name" value="Flavin_Rdtase-like_dom"/>
</dbReference>
<dbReference type="InterPro" id="IPR012349">
    <property type="entry name" value="Split_barrel_FMN-bd"/>
</dbReference>
<dbReference type="EMBL" id="BJXB01000011">
    <property type="protein sequence ID" value="GEM46997.1"/>
    <property type="molecule type" value="Genomic_DNA"/>
</dbReference>
<reference evidence="3 4" key="1">
    <citation type="submission" date="2019-07" db="EMBL/GenBank/DDBJ databases">
        <title>Whole genome shotgun sequence of Deinococcus cellulosilyticus NBRC 106333.</title>
        <authorList>
            <person name="Hosoyama A."/>
            <person name="Uohara A."/>
            <person name="Ohji S."/>
            <person name="Ichikawa N."/>
        </authorList>
    </citation>
    <scope>NUCLEOTIDE SEQUENCE [LARGE SCALE GENOMIC DNA]</scope>
    <source>
        <strain evidence="3 4">NBRC 106333</strain>
    </source>
</reference>
<dbReference type="PANTHER" id="PTHR30466">
    <property type="entry name" value="FLAVIN REDUCTASE"/>
    <property type="match status" value="1"/>
</dbReference>
<accession>A0A511N3D0</accession>
<comment type="caution">
    <text evidence="3">The sequence shown here is derived from an EMBL/GenBank/DDBJ whole genome shotgun (WGS) entry which is preliminary data.</text>
</comment>
<dbReference type="SMART" id="SM00903">
    <property type="entry name" value="Flavin_Reduct"/>
    <property type="match status" value="1"/>
</dbReference>
<dbReference type="InterPro" id="IPR050268">
    <property type="entry name" value="NADH-dep_flavin_reductase"/>
</dbReference>
<dbReference type="GO" id="GO:0006208">
    <property type="term" value="P:pyrimidine nucleobase catabolic process"/>
    <property type="evidence" value="ECO:0007669"/>
    <property type="project" value="TreeGrafter"/>
</dbReference>
<keyword evidence="4" id="KW-1185">Reference proteome</keyword>
<dbReference type="PANTHER" id="PTHR30466:SF1">
    <property type="entry name" value="FMN REDUCTASE (NADH) RUTF"/>
    <property type="match status" value="1"/>
</dbReference>
<evidence type="ECO:0000313" key="3">
    <source>
        <dbReference type="EMBL" id="GEM46997.1"/>
    </source>
</evidence>
<dbReference type="AlphaFoldDB" id="A0A511N3D0"/>
<dbReference type="Pfam" id="PF01613">
    <property type="entry name" value="Flavin_Reduct"/>
    <property type="match status" value="1"/>
</dbReference>
<dbReference type="GO" id="GO:0042602">
    <property type="term" value="F:riboflavin reductase (NADPH) activity"/>
    <property type="evidence" value="ECO:0007669"/>
    <property type="project" value="TreeGrafter"/>
</dbReference>
<evidence type="ECO:0000256" key="1">
    <source>
        <dbReference type="ARBA" id="ARBA00023002"/>
    </source>
</evidence>
<name>A0A511N3D0_DEIC1</name>
<keyword evidence="1" id="KW-0560">Oxidoreductase</keyword>
<proteinExistence type="predicted"/>
<feature type="domain" description="Flavin reductase like" evidence="2">
    <location>
        <begin position="23"/>
        <end position="162"/>
    </location>
</feature>
<gene>
    <name evidence="3" type="ORF">DC3_26320</name>
</gene>